<dbReference type="Proteomes" id="UP000183508">
    <property type="component" value="Unassembled WGS sequence"/>
</dbReference>
<dbReference type="PANTHER" id="PTHR17490">
    <property type="entry name" value="SUA5"/>
    <property type="match status" value="1"/>
</dbReference>
<dbReference type="EC" id="2.7.7.87" evidence="3 13"/>
<feature type="binding site" evidence="14">
    <location>
        <position position="212"/>
    </location>
    <ligand>
        <name>L-threonine</name>
        <dbReference type="ChEBI" id="CHEBI:57926"/>
    </ligand>
</feature>
<reference evidence="18" key="1">
    <citation type="submission" date="2016-10" db="EMBL/GenBank/DDBJ databases">
        <authorList>
            <person name="Varghese N."/>
        </authorList>
    </citation>
    <scope>NUCLEOTIDE SEQUENCE [LARGE SCALE GENOMIC DNA]</scope>
    <source>
        <strain evidence="18">DSM 17980</strain>
    </source>
</reference>
<protein>
    <recommendedName>
        <fullName evidence="4 13">Threonylcarbamoyl-AMP synthase</fullName>
        <shortName evidence="13">TC-AMP synthase</shortName>
        <ecNumber evidence="3 13">2.7.7.87</ecNumber>
    </recommendedName>
    <alternativeName>
        <fullName evidence="11 13">L-threonylcarbamoyladenylate synthase</fullName>
    </alternativeName>
</protein>
<dbReference type="GO" id="GO:0008033">
    <property type="term" value="P:tRNA processing"/>
    <property type="evidence" value="ECO:0007669"/>
    <property type="project" value="UniProtKB-KW"/>
</dbReference>
<keyword evidence="6 13" id="KW-0808">Transferase</keyword>
<evidence type="ECO:0000256" key="1">
    <source>
        <dbReference type="ARBA" id="ARBA00004496"/>
    </source>
</evidence>
<dbReference type="GO" id="GO:0005524">
    <property type="term" value="F:ATP binding"/>
    <property type="evidence" value="ECO:0007669"/>
    <property type="project" value="UniProtKB-UniRule"/>
</dbReference>
<keyword evidence="18" id="KW-1185">Reference proteome</keyword>
<dbReference type="GO" id="GO:0005737">
    <property type="term" value="C:cytoplasm"/>
    <property type="evidence" value="ECO:0007669"/>
    <property type="project" value="UniProtKB-SubCell"/>
</dbReference>
<dbReference type="InterPro" id="IPR017945">
    <property type="entry name" value="DHBP_synth_RibB-like_a/b_dom"/>
</dbReference>
<evidence type="ECO:0000313" key="17">
    <source>
        <dbReference type="EMBL" id="SFU64231.1"/>
    </source>
</evidence>
<evidence type="ECO:0000256" key="5">
    <source>
        <dbReference type="ARBA" id="ARBA00022490"/>
    </source>
</evidence>
<dbReference type="InterPro" id="IPR005145">
    <property type="entry name" value="Sua5_C"/>
</dbReference>
<dbReference type="STRING" id="392015.SAMN05421543_105105"/>
<comment type="similarity">
    <text evidence="2 13">Belongs to the SUA5 family.</text>
</comment>
<dbReference type="NCBIfam" id="TIGR00057">
    <property type="entry name" value="L-threonylcarbamoyladenylate synthase"/>
    <property type="match status" value="1"/>
</dbReference>
<comment type="function">
    <text evidence="13">Required for the formation of a threonylcarbamoyl group on adenosine at position 37 (t(6)A37) in tRNAs that read codons beginning with adenine.</text>
</comment>
<feature type="binding site" evidence="14">
    <location>
        <position position="95"/>
    </location>
    <ligand>
        <name>L-threonine</name>
        <dbReference type="ChEBI" id="CHEBI:57926"/>
    </ligand>
</feature>
<dbReference type="GO" id="GO:0061710">
    <property type="term" value="F:L-threonylcarbamoyladenylate synthase"/>
    <property type="evidence" value="ECO:0007669"/>
    <property type="project" value="UniProtKB-EC"/>
</dbReference>
<feature type="binding site" evidence="14">
    <location>
        <position position="265"/>
    </location>
    <ligand>
        <name>ATP</name>
        <dbReference type="ChEBI" id="CHEBI:30616"/>
    </ligand>
</feature>
<dbReference type="GO" id="GO:0000049">
    <property type="term" value="F:tRNA binding"/>
    <property type="evidence" value="ECO:0007669"/>
    <property type="project" value="TreeGrafter"/>
</dbReference>
<name>A0A1I7HUD0_9BACL</name>
<keyword evidence="9 13" id="KW-0547">Nucleotide-binding</keyword>
<evidence type="ECO:0000259" key="16">
    <source>
        <dbReference type="PROSITE" id="PS51163"/>
    </source>
</evidence>
<feature type="binding site" evidence="14">
    <location>
        <position position="226"/>
    </location>
    <ligand>
        <name>ATP</name>
        <dbReference type="ChEBI" id="CHEBI:30616"/>
    </ligand>
</feature>
<comment type="catalytic activity">
    <reaction evidence="12 13">
        <text>L-threonine + hydrogencarbonate + ATP = L-threonylcarbamoyladenylate + diphosphate + H2O</text>
        <dbReference type="Rhea" id="RHEA:36407"/>
        <dbReference type="ChEBI" id="CHEBI:15377"/>
        <dbReference type="ChEBI" id="CHEBI:17544"/>
        <dbReference type="ChEBI" id="CHEBI:30616"/>
        <dbReference type="ChEBI" id="CHEBI:33019"/>
        <dbReference type="ChEBI" id="CHEBI:57926"/>
        <dbReference type="ChEBI" id="CHEBI:73682"/>
        <dbReference type="EC" id="2.7.7.87"/>
    </reaction>
</comment>
<evidence type="ECO:0000256" key="12">
    <source>
        <dbReference type="ARBA" id="ARBA00048366"/>
    </source>
</evidence>
<evidence type="ECO:0000256" key="4">
    <source>
        <dbReference type="ARBA" id="ARBA00015492"/>
    </source>
</evidence>
<dbReference type="InterPro" id="IPR038385">
    <property type="entry name" value="Sua5/YwlC_C"/>
</dbReference>
<dbReference type="PIRSF" id="PIRSF004930">
    <property type="entry name" value="Tln_factor_SUA5"/>
    <property type="match status" value="1"/>
</dbReference>
<evidence type="ECO:0000256" key="11">
    <source>
        <dbReference type="ARBA" id="ARBA00029774"/>
    </source>
</evidence>
<proteinExistence type="inferred from homology"/>
<keyword evidence="10 13" id="KW-0067">ATP-binding</keyword>
<evidence type="ECO:0000256" key="9">
    <source>
        <dbReference type="ARBA" id="ARBA00022741"/>
    </source>
</evidence>
<evidence type="ECO:0000256" key="15">
    <source>
        <dbReference type="SAM" id="MobiDB-lite"/>
    </source>
</evidence>
<evidence type="ECO:0000256" key="7">
    <source>
        <dbReference type="ARBA" id="ARBA00022694"/>
    </source>
</evidence>
<dbReference type="GO" id="GO:0003725">
    <property type="term" value="F:double-stranded RNA binding"/>
    <property type="evidence" value="ECO:0007669"/>
    <property type="project" value="UniProtKB-UniRule"/>
</dbReference>
<evidence type="ECO:0000256" key="10">
    <source>
        <dbReference type="ARBA" id="ARBA00022840"/>
    </source>
</evidence>
<gene>
    <name evidence="17" type="ORF">SAMN05421543_105105</name>
</gene>
<dbReference type="AlphaFoldDB" id="A0A1I7HUD0"/>
<organism evidence="17 18">
    <name type="scientific">Alicyclobacillus macrosporangiidus</name>
    <dbReference type="NCBI Taxonomy" id="392015"/>
    <lineage>
        <taxon>Bacteria</taxon>
        <taxon>Bacillati</taxon>
        <taxon>Bacillota</taxon>
        <taxon>Bacilli</taxon>
        <taxon>Bacillales</taxon>
        <taxon>Alicyclobacillaceae</taxon>
        <taxon>Alicyclobacillus</taxon>
    </lineage>
</organism>
<keyword evidence="5 13" id="KW-0963">Cytoplasm</keyword>
<comment type="subcellular location">
    <subcellularLocation>
        <location evidence="1 13">Cytoplasm</location>
    </subcellularLocation>
</comment>
<evidence type="ECO:0000256" key="6">
    <source>
        <dbReference type="ARBA" id="ARBA00022679"/>
    </source>
</evidence>
<dbReference type="InterPro" id="IPR050156">
    <property type="entry name" value="TC-AMP_synthase_SUA5"/>
</dbReference>
<keyword evidence="7 13" id="KW-0819">tRNA processing</keyword>
<dbReference type="RefSeq" id="WP_245783867.1">
    <property type="nucleotide sequence ID" value="NZ_FPBV01000005.1"/>
</dbReference>
<evidence type="ECO:0000256" key="8">
    <source>
        <dbReference type="ARBA" id="ARBA00022695"/>
    </source>
</evidence>
<feature type="binding site" evidence="14">
    <location>
        <position position="86"/>
    </location>
    <ligand>
        <name>ATP</name>
        <dbReference type="ChEBI" id="CHEBI:30616"/>
    </ligand>
</feature>
<evidence type="ECO:0000313" key="18">
    <source>
        <dbReference type="Proteomes" id="UP000183508"/>
    </source>
</evidence>
<feature type="binding site" evidence="14">
    <location>
        <position position="148"/>
    </location>
    <ligand>
        <name>ATP</name>
        <dbReference type="ChEBI" id="CHEBI:30616"/>
    </ligand>
</feature>
<sequence>MKWWRIPAEGMGQPVVAAGRAAGGASAAEGAAQGPEEAVLREALAEAAAVLRGGGLVAFPTETVYGLGANAWLDEAARRVFAAKGRPADNPLIVHIAEVGDLAGVIDRPQDVPDAARRAMDAFWPGPLTLILPANPRIAPAVRPGMDTVGVRMPAHPVARALIRAAGCPVAAPSANRSGRPSPTTAVDVAEDMRGQIDGIVDGGPCGIGVESTVARIGEEEVVIYRPGGVTPDDLARVTGLPVRVAAGPAAGEAPASPGMKYRHYAPRARVYVWWGDEDRVRVEVARFAAAHGASVGDDGDRRIALIARPGTVPPGWDPAWVWTPAVDGDPGGTPEERTSEERRPADLAGARDGYAAALSRHLYRLLRAFDRQEADVILVEGVPPEGLGLAVMNRLEKAAEGRVYRV</sequence>
<dbReference type="Gene3D" id="3.90.870.10">
    <property type="entry name" value="DHBP synthase"/>
    <property type="match status" value="1"/>
</dbReference>
<feature type="domain" description="YrdC-like" evidence="16">
    <location>
        <begin position="41"/>
        <end position="230"/>
    </location>
</feature>
<evidence type="ECO:0000256" key="13">
    <source>
        <dbReference type="PIRNR" id="PIRNR004930"/>
    </source>
</evidence>
<accession>A0A1I7HUD0</accession>
<dbReference type="EMBL" id="FPBV01000005">
    <property type="protein sequence ID" value="SFU64231.1"/>
    <property type="molecule type" value="Genomic_DNA"/>
</dbReference>
<dbReference type="InterPro" id="IPR006070">
    <property type="entry name" value="Sua5-like_dom"/>
</dbReference>
<dbReference type="Pfam" id="PF03481">
    <property type="entry name" value="Sua5_C"/>
    <property type="match status" value="1"/>
</dbReference>
<dbReference type="InterPro" id="IPR010923">
    <property type="entry name" value="T(6)A37_SUA5"/>
</dbReference>
<dbReference type="Pfam" id="PF01300">
    <property type="entry name" value="Sua5_yciO_yrdC"/>
    <property type="match status" value="1"/>
</dbReference>
<feature type="region of interest" description="Disordered" evidence="15">
    <location>
        <begin position="328"/>
        <end position="347"/>
    </location>
</feature>
<feature type="compositionally biased region" description="Basic and acidic residues" evidence="15">
    <location>
        <begin position="335"/>
        <end position="346"/>
    </location>
</feature>
<evidence type="ECO:0000256" key="14">
    <source>
        <dbReference type="PIRSR" id="PIRSR004930-1"/>
    </source>
</evidence>
<keyword evidence="8 13" id="KW-0548">Nucleotidyltransferase</keyword>
<dbReference type="FunFam" id="3.90.870.10:FF:000009">
    <property type="entry name" value="Threonylcarbamoyl-AMP synthase, putative"/>
    <property type="match status" value="1"/>
</dbReference>
<feature type="binding site" evidence="14">
    <location>
        <position position="90"/>
    </location>
    <ligand>
        <name>ATP</name>
        <dbReference type="ChEBI" id="CHEBI:30616"/>
    </ligand>
</feature>
<dbReference type="GO" id="GO:0006450">
    <property type="term" value="P:regulation of translational fidelity"/>
    <property type="evidence" value="ECO:0007669"/>
    <property type="project" value="TreeGrafter"/>
</dbReference>
<feature type="binding site" evidence="14">
    <location>
        <position position="63"/>
    </location>
    <ligand>
        <name>ATP</name>
        <dbReference type="ChEBI" id="CHEBI:30616"/>
    </ligand>
</feature>
<feature type="binding site" evidence="14">
    <location>
        <position position="152"/>
    </location>
    <ligand>
        <name>ATP</name>
        <dbReference type="ChEBI" id="CHEBI:30616"/>
    </ligand>
</feature>
<evidence type="ECO:0000256" key="3">
    <source>
        <dbReference type="ARBA" id="ARBA00012584"/>
    </source>
</evidence>
<feature type="binding site" evidence="14">
    <location>
        <position position="182"/>
    </location>
    <ligand>
        <name>L-threonine</name>
        <dbReference type="ChEBI" id="CHEBI:57926"/>
    </ligand>
</feature>
<feature type="binding site" evidence="14">
    <location>
        <position position="174"/>
    </location>
    <ligand>
        <name>ATP</name>
        <dbReference type="ChEBI" id="CHEBI:30616"/>
    </ligand>
</feature>
<dbReference type="Gene3D" id="3.40.50.11030">
    <property type="entry name" value="Threonylcarbamoyl-AMP synthase, C-terminal domain"/>
    <property type="match status" value="1"/>
</dbReference>
<dbReference type="PROSITE" id="PS51163">
    <property type="entry name" value="YRDC"/>
    <property type="match status" value="1"/>
</dbReference>
<dbReference type="SUPFAM" id="SSF55821">
    <property type="entry name" value="YrdC/RibB"/>
    <property type="match status" value="1"/>
</dbReference>
<evidence type="ECO:0000256" key="2">
    <source>
        <dbReference type="ARBA" id="ARBA00007663"/>
    </source>
</evidence>
<dbReference type="PANTHER" id="PTHR17490:SF16">
    <property type="entry name" value="THREONYLCARBAMOYL-AMP SYNTHASE"/>
    <property type="match status" value="1"/>
</dbReference>
<feature type="binding site" evidence="14">
    <location>
        <position position="172"/>
    </location>
    <ligand>
        <name>L-threonine</name>
        <dbReference type="ChEBI" id="CHEBI:57926"/>
    </ligand>
</feature>